<keyword evidence="3" id="KW-1185">Reference proteome</keyword>
<name>A0AAW2ENA7_9HYME</name>
<proteinExistence type="predicted"/>
<organism evidence="2 3">
    <name type="scientific">Cardiocondyla obscurior</name>
    <dbReference type="NCBI Taxonomy" id="286306"/>
    <lineage>
        <taxon>Eukaryota</taxon>
        <taxon>Metazoa</taxon>
        <taxon>Ecdysozoa</taxon>
        <taxon>Arthropoda</taxon>
        <taxon>Hexapoda</taxon>
        <taxon>Insecta</taxon>
        <taxon>Pterygota</taxon>
        <taxon>Neoptera</taxon>
        <taxon>Endopterygota</taxon>
        <taxon>Hymenoptera</taxon>
        <taxon>Apocrita</taxon>
        <taxon>Aculeata</taxon>
        <taxon>Formicoidea</taxon>
        <taxon>Formicidae</taxon>
        <taxon>Myrmicinae</taxon>
        <taxon>Cardiocondyla</taxon>
    </lineage>
</organism>
<feature type="transmembrane region" description="Helical" evidence="1">
    <location>
        <begin position="20"/>
        <end position="39"/>
    </location>
</feature>
<evidence type="ECO:0000313" key="2">
    <source>
        <dbReference type="EMBL" id="KAL0104390.1"/>
    </source>
</evidence>
<sequence length="96" mass="11695">MHISEPRVINSWCKFSINKIILSSLLQRITFFFFFFFFIRPQFHFTEAFLYFSRCTRILFSTLNSTQYKYIAVRRHNRVESIENSQELLAICKPLR</sequence>
<protein>
    <submittedName>
        <fullName evidence="2">Uncharacterized protein</fullName>
    </submittedName>
</protein>
<reference evidence="2 3" key="1">
    <citation type="submission" date="2023-03" db="EMBL/GenBank/DDBJ databases">
        <title>High recombination rates correlate with genetic variation in Cardiocondyla obscurior ants.</title>
        <authorList>
            <person name="Errbii M."/>
        </authorList>
    </citation>
    <scope>NUCLEOTIDE SEQUENCE [LARGE SCALE GENOMIC DNA]</scope>
    <source>
        <strain evidence="2">Alpha-2009</strain>
        <tissue evidence="2">Whole body</tissue>
    </source>
</reference>
<comment type="caution">
    <text evidence="2">The sequence shown here is derived from an EMBL/GenBank/DDBJ whole genome shotgun (WGS) entry which is preliminary data.</text>
</comment>
<keyword evidence="1" id="KW-0472">Membrane</keyword>
<dbReference type="AlphaFoldDB" id="A0AAW2ENA7"/>
<accession>A0AAW2ENA7</accession>
<keyword evidence="1" id="KW-1133">Transmembrane helix</keyword>
<gene>
    <name evidence="2" type="ORF">PUN28_017241</name>
</gene>
<dbReference type="Proteomes" id="UP001430953">
    <property type="component" value="Unassembled WGS sequence"/>
</dbReference>
<dbReference type="EMBL" id="JADYXP020000020">
    <property type="protein sequence ID" value="KAL0104390.1"/>
    <property type="molecule type" value="Genomic_DNA"/>
</dbReference>
<evidence type="ECO:0000313" key="3">
    <source>
        <dbReference type="Proteomes" id="UP001430953"/>
    </source>
</evidence>
<evidence type="ECO:0000256" key="1">
    <source>
        <dbReference type="SAM" id="Phobius"/>
    </source>
</evidence>
<keyword evidence="1" id="KW-0812">Transmembrane</keyword>